<gene>
    <name evidence="1" type="primary">g10966</name>
    <name evidence="1" type="ORF">NpPPO83_00010966</name>
</gene>
<evidence type="ECO:0000313" key="1">
    <source>
        <dbReference type="EMBL" id="GME38289.1"/>
    </source>
</evidence>
<protein>
    <submittedName>
        <fullName evidence="1">Uncharacterized protein</fullName>
    </submittedName>
</protein>
<dbReference type="EMBL" id="BSXG01000083">
    <property type="protein sequence ID" value="GME38289.1"/>
    <property type="molecule type" value="Genomic_DNA"/>
</dbReference>
<keyword evidence="2" id="KW-1185">Reference proteome</keyword>
<evidence type="ECO:0000313" key="2">
    <source>
        <dbReference type="Proteomes" id="UP001165186"/>
    </source>
</evidence>
<accession>A0ACB5SFB5</accession>
<sequence length="96" mass="11164">MSKASTPLSPIQEQRETPITSPKAMDEAMIKLPPHSESPQPRIKRAHLRSLEEKIQRLLNGKRHLRMKVAELDAYMELCRMEMDVLCREAYGYKKT</sequence>
<name>A0ACB5SFB5_9PEZI</name>
<proteinExistence type="predicted"/>
<organism evidence="1 2">
    <name type="scientific">Neofusicoccum parvum</name>
    <dbReference type="NCBI Taxonomy" id="310453"/>
    <lineage>
        <taxon>Eukaryota</taxon>
        <taxon>Fungi</taxon>
        <taxon>Dikarya</taxon>
        <taxon>Ascomycota</taxon>
        <taxon>Pezizomycotina</taxon>
        <taxon>Dothideomycetes</taxon>
        <taxon>Dothideomycetes incertae sedis</taxon>
        <taxon>Botryosphaeriales</taxon>
        <taxon>Botryosphaeriaceae</taxon>
        <taxon>Neofusicoccum</taxon>
    </lineage>
</organism>
<reference evidence="1" key="1">
    <citation type="submission" date="2024-09" db="EMBL/GenBank/DDBJ databases">
        <title>Draft Genome Sequences of Neofusicoccum parvum.</title>
        <authorList>
            <person name="Ashida A."/>
            <person name="Camagna M."/>
            <person name="Tanaka A."/>
            <person name="Takemoto D."/>
        </authorList>
    </citation>
    <scope>NUCLEOTIDE SEQUENCE</scope>
    <source>
        <strain evidence="1">PPO83</strain>
    </source>
</reference>
<comment type="caution">
    <text evidence="1">The sequence shown here is derived from an EMBL/GenBank/DDBJ whole genome shotgun (WGS) entry which is preliminary data.</text>
</comment>
<dbReference type="Proteomes" id="UP001165186">
    <property type="component" value="Unassembled WGS sequence"/>
</dbReference>